<gene>
    <name evidence="9" type="ORF">SAMN05720606_107150</name>
</gene>
<dbReference type="Proteomes" id="UP000198538">
    <property type="component" value="Unassembled WGS sequence"/>
</dbReference>
<dbReference type="AlphaFoldDB" id="A0A1G5HQX4"/>
<evidence type="ECO:0000313" key="9">
    <source>
        <dbReference type="EMBL" id="SCY66147.1"/>
    </source>
</evidence>
<dbReference type="InterPro" id="IPR004839">
    <property type="entry name" value="Aminotransferase_I/II_large"/>
</dbReference>
<dbReference type="InterPro" id="IPR051446">
    <property type="entry name" value="HTH_trans_reg/aminotransferase"/>
</dbReference>
<keyword evidence="10" id="KW-1185">Reference proteome</keyword>
<dbReference type="GO" id="GO:0008483">
    <property type="term" value="F:transaminase activity"/>
    <property type="evidence" value="ECO:0007669"/>
    <property type="project" value="UniProtKB-KW"/>
</dbReference>
<evidence type="ECO:0000256" key="3">
    <source>
        <dbReference type="ARBA" id="ARBA00022576"/>
    </source>
</evidence>
<dbReference type="Gene3D" id="3.40.640.10">
    <property type="entry name" value="Type I PLP-dependent aspartate aminotransferase-like (Major domain)"/>
    <property type="match status" value="1"/>
</dbReference>
<comment type="similarity">
    <text evidence="2">In the C-terminal section; belongs to the class-I pyridoxal-phosphate-dependent aminotransferase family.</text>
</comment>
<proteinExistence type="inferred from homology"/>
<dbReference type="InterPro" id="IPR015421">
    <property type="entry name" value="PyrdxlP-dep_Trfase_major"/>
</dbReference>
<dbReference type="Pfam" id="PF00392">
    <property type="entry name" value="GntR"/>
    <property type="match status" value="1"/>
</dbReference>
<keyword evidence="5" id="KW-0805">Transcription regulation</keyword>
<dbReference type="EMBL" id="FMVM01000007">
    <property type="protein sequence ID" value="SCY66147.1"/>
    <property type="molecule type" value="Genomic_DNA"/>
</dbReference>
<accession>A0A1G5HQX4</accession>
<dbReference type="PROSITE" id="PS50949">
    <property type="entry name" value="HTH_GNTR"/>
    <property type="match status" value="1"/>
</dbReference>
<feature type="domain" description="HTH gntR-type" evidence="8">
    <location>
        <begin position="15"/>
        <end position="83"/>
    </location>
</feature>
<comment type="cofactor">
    <cofactor evidence="1">
        <name>pyridoxal 5'-phosphate</name>
        <dbReference type="ChEBI" id="CHEBI:597326"/>
    </cofactor>
</comment>
<dbReference type="InterPro" id="IPR036388">
    <property type="entry name" value="WH-like_DNA-bd_sf"/>
</dbReference>
<evidence type="ECO:0000256" key="4">
    <source>
        <dbReference type="ARBA" id="ARBA00022898"/>
    </source>
</evidence>
<sequence>MELWLPLDSYELQYRYKYQALYHALRDAIHSGTLEAGARLPSTRLLAKQYDMSRGSVAQVYDMLLADGYVHAYPGKGTYVTESLSVHHNDHSEAVLSLSPWGERLRELTAEHKRSREEVQLEKESVFNFRMQRLLPEHFPKAEWKSALAAVHRSGWRDVDGAAGDPELREAIAAHLRWTRGIQTEASQIVLFSGSIQGITLLSQLLIHEGSPVVLESPGYQGVLHAVRSCGGVVIPAEVDEGGIIPQDWQAQTLFVTPTRQFPTGAVLGLERRRALLNWASKQNAVIVEDDYDSEFRWGGRPIEPLKVLDREQRVIYIGSFSQTMPASFRLGYAVLPSSLVEPLLAAKALYEPVSPALLEQRALARFMTRGGYMRHLRRLTRLYGDRHDFFVEEMNRWLPQAFTMQPGDAGLTIYAIWNGDQASYERFTREVHKEGVLFRDVEQYRLTPGHAAICFGFAHLEKAEIREGIRRMQAAWEKCTFSFQ</sequence>
<dbReference type="Pfam" id="PF00155">
    <property type="entry name" value="Aminotran_1_2"/>
    <property type="match status" value="1"/>
</dbReference>
<dbReference type="Gene3D" id="1.10.10.10">
    <property type="entry name" value="Winged helix-like DNA-binding domain superfamily/Winged helix DNA-binding domain"/>
    <property type="match status" value="1"/>
</dbReference>
<name>A0A1G5HQX4_9BACL</name>
<dbReference type="STRING" id="582692.SAMN05720606_107150"/>
<reference evidence="10" key="1">
    <citation type="submission" date="2016-10" db="EMBL/GenBank/DDBJ databases">
        <authorList>
            <person name="Varghese N."/>
            <person name="Submissions S."/>
        </authorList>
    </citation>
    <scope>NUCLEOTIDE SEQUENCE [LARGE SCALE GENOMIC DNA]</scope>
    <source>
        <strain evidence="10">BL9</strain>
    </source>
</reference>
<evidence type="ECO:0000256" key="1">
    <source>
        <dbReference type="ARBA" id="ARBA00001933"/>
    </source>
</evidence>
<dbReference type="PANTHER" id="PTHR46577:SF1">
    <property type="entry name" value="HTH-TYPE TRANSCRIPTIONAL REGULATORY PROTEIN GABR"/>
    <property type="match status" value="1"/>
</dbReference>
<dbReference type="GO" id="GO:0003700">
    <property type="term" value="F:DNA-binding transcription factor activity"/>
    <property type="evidence" value="ECO:0007669"/>
    <property type="project" value="InterPro"/>
</dbReference>
<dbReference type="InterPro" id="IPR000524">
    <property type="entry name" value="Tscrpt_reg_HTH_GntR"/>
</dbReference>
<keyword evidence="9" id="KW-0808">Transferase</keyword>
<keyword evidence="6" id="KW-0238">DNA-binding</keyword>
<protein>
    <submittedName>
        <fullName evidence="9">GntR family transcriptional regulator / MocR family aminotransferase</fullName>
    </submittedName>
</protein>
<keyword evidence="4" id="KW-0663">Pyridoxal phosphate</keyword>
<dbReference type="RefSeq" id="WP_090919389.1">
    <property type="nucleotide sequence ID" value="NZ_FMVM01000007.1"/>
</dbReference>
<dbReference type="SMART" id="SM00345">
    <property type="entry name" value="HTH_GNTR"/>
    <property type="match status" value="1"/>
</dbReference>
<dbReference type="SUPFAM" id="SSF53383">
    <property type="entry name" value="PLP-dependent transferases"/>
    <property type="match status" value="1"/>
</dbReference>
<evidence type="ECO:0000313" key="10">
    <source>
        <dbReference type="Proteomes" id="UP000198538"/>
    </source>
</evidence>
<dbReference type="CDD" id="cd07377">
    <property type="entry name" value="WHTH_GntR"/>
    <property type="match status" value="1"/>
</dbReference>
<dbReference type="InterPro" id="IPR015424">
    <property type="entry name" value="PyrdxlP-dep_Trfase"/>
</dbReference>
<dbReference type="CDD" id="cd00609">
    <property type="entry name" value="AAT_like"/>
    <property type="match status" value="1"/>
</dbReference>
<dbReference type="GO" id="GO:0030170">
    <property type="term" value="F:pyridoxal phosphate binding"/>
    <property type="evidence" value="ECO:0007669"/>
    <property type="project" value="InterPro"/>
</dbReference>
<organism evidence="9 10">
    <name type="scientific">Paenibacillus polysaccharolyticus</name>
    <dbReference type="NCBI Taxonomy" id="582692"/>
    <lineage>
        <taxon>Bacteria</taxon>
        <taxon>Bacillati</taxon>
        <taxon>Bacillota</taxon>
        <taxon>Bacilli</taxon>
        <taxon>Bacillales</taxon>
        <taxon>Paenibacillaceae</taxon>
        <taxon>Paenibacillus</taxon>
    </lineage>
</organism>
<evidence type="ECO:0000256" key="7">
    <source>
        <dbReference type="ARBA" id="ARBA00023163"/>
    </source>
</evidence>
<evidence type="ECO:0000256" key="6">
    <source>
        <dbReference type="ARBA" id="ARBA00023125"/>
    </source>
</evidence>
<dbReference type="GO" id="GO:0003677">
    <property type="term" value="F:DNA binding"/>
    <property type="evidence" value="ECO:0007669"/>
    <property type="project" value="UniProtKB-KW"/>
</dbReference>
<evidence type="ECO:0000259" key="8">
    <source>
        <dbReference type="PROSITE" id="PS50949"/>
    </source>
</evidence>
<keyword evidence="3 9" id="KW-0032">Aminotransferase</keyword>
<keyword evidence="7" id="KW-0804">Transcription</keyword>
<dbReference type="InterPro" id="IPR036390">
    <property type="entry name" value="WH_DNA-bd_sf"/>
</dbReference>
<dbReference type="SUPFAM" id="SSF46785">
    <property type="entry name" value="Winged helix' DNA-binding domain"/>
    <property type="match status" value="1"/>
</dbReference>
<evidence type="ECO:0000256" key="5">
    <source>
        <dbReference type="ARBA" id="ARBA00023015"/>
    </source>
</evidence>
<dbReference type="PANTHER" id="PTHR46577">
    <property type="entry name" value="HTH-TYPE TRANSCRIPTIONAL REGULATORY PROTEIN GABR"/>
    <property type="match status" value="1"/>
</dbReference>
<evidence type="ECO:0000256" key="2">
    <source>
        <dbReference type="ARBA" id="ARBA00005384"/>
    </source>
</evidence>